<name>A0A1F5C009_9BACT</name>
<dbReference type="Proteomes" id="UP000178395">
    <property type="component" value="Unassembled WGS sequence"/>
</dbReference>
<dbReference type="EMBL" id="MEYJ01000003">
    <property type="protein sequence ID" value="OGD36174.1"/>
    <property type="molecule type" value="Genomic_DNA"/>
</dbReference>
<accession>A0A1F5C009</accession>
<evidence type="ECO:0000313" key="1">
    <source>
        <dbReference type="EMBL" id="OGD36174.1"/>
    </source>
</evidence>
<comment type="caution">
    <text evidence="1">The sequence shown here is derived from an EMBL/GenBank/DDBJ whole genome shotgun (WGS) entry which is preliminary data.</text>
</comment>
<proteinExistence type="predicted"/>
<protein>
    <submittedName>
        <fullName evidence="1">Uncharacterized protein</fullName>
    </submittedName>
</protein>
<dbReference type="AlphaFoldDB" id="A0A1F5C009"/>
<reference evidence="1 2" key="1">
    <citation type="journal article" date="2016" name="Nat. Commun.">
        <title>Thousands of microbial genomes shed light on interconnected biogeochemical processes in an aquifer system.</title>
        <authorList>
            <person name="Anantharaman K."/>
            <person name="Brown C.T."/>
            <person name="Hug L.A."/>
            <person name="Sharon I."/>
            <person name="Castelle C.J."/>
            <person name="Probst A.J."/>
            <person name="Thomas B.C."/>
            <person name="Singh A."/>
            <person name="Wilkins M.J."/>
            <person name="Karaoz U."/>
            <person name="Brodie E.L."/>
            <person name="Williams K.H."/>
            <person name="Hubbard S.S."/>
            <person name="Banfield J.F."/>
        </authorList>
    </citation>
    <scope>NUCLEOTIDE SEQUENCE [LARGE SCALE GENOMIC DNA]</scope>
</reference>
<evidence type="ECO:0000313" key="2">
    <source>
        <dbReference type="Proteomes" id="UP000178395"/>
    </source>
</evidence>
<dbReference type="Pfam" id="PF18908">
    <property type="entry name" value="DUF5663"/>
    <property type="match status" value="1"/>
</dbReference>
<dbReference type="InterPro" id="IPR043722">
    <property type="entry name" value="DUF5663"/>
</dbReference>
<sequence>MTNEISAENVIGNIIEELGIGDLPVEAQDRIISQFTENLVKSIALAIMERLPEDKRGEFEKLSEAGEQEKINQFLTAQIPDYQNLVQNEVNSAKEEFKKMVNELT</sequence>
<organism evidence="1 2">
    <name type="scientific">Candidatus Azambacteria bacterium RIFCSPHIGHO2_01_46_10</name>
    <dbReference type="NCBI Taxonomy" id="1797293"/>
    <lineage>
        <taxon>Bacteria</taxon>
        <taxon>Candidatus Azamiibacteriota</taxon>
    </lineage>
</organism>
<gene>
    <name evidence="1" type="ORF">A2W39_00755</name>
</gene>